<dbReference type="Proteomes" id="UP000244224">
    <property type="component" value="Unassembled WGS sequence"/>
</dbReference>
<proteinExistence type="predicted"/>
<keyword evidence="2" id="KW-1185">Reference proteome</keyword>
<evidence type="ECO:0000313" key="2">
    <source>
        <dbReference type="Proteomes" id="UP000244224"/>
    </source>
</evidence>
<organism evidence="1 2">
    <name type="scientific">Gemmobacter caeni</name>
    <dbReference type="NCBI Taxonomy" id="589035"/>
    <lineage>
        <taxon>Bacteria</taxon>
        <taxon>Pseudomonadati</taxon>
        <taxon>Pseudomonadota</taxon>
        <taxon>Alphaproteobacteria</taxon>
        <taxon>Rhodobacterales</taxon>
        <taxon>Paracoccaceae</taxon>
        <taxon>Gemmobacter</taxon>
    </lineage>
</organism>
<dbReference type="EMBL" id="QBKP01000074">
    <property type="protein sequence ID" value="PTX35544.1"/>
    <property type="molecule type" value="Genomic_DNA"/>
</dbReference>
<dbReference type="AlphaFoldDB" id="A0A2T5ZVG0"/>
<reference evidence="1 2" key="1">
    <citation type="submission" date="2018-04" db="EMBL/GenBank/DDBJ databases">
        <title>Genomic Encyclopedia of Archaeal and Bacterial Type Strains, Phase II (KMG-II): from individual species to whole genera.</title>
        <authorList>
            <person name="Goeker M."/>
        </authorList>
    </citation>
    <scope>NUCLEOTIDE SEQUENCE [LARGE SCALE GENOMIC DNA]</scope>
    <source>
        <strain evidence="1 2">DSM 21823</strain>
    </source>
</reference>
<protein>
    <submittedName>
        <fullName evidence="1">Uncharacterized protein</fullName>
    </submittedName>
</protein>
<accession>A0A2T5ZVG0</accession>
<comment type="caution">
    <text evidence="1">The sequence shown here is derived from an EMBL/GenBank/DDBJ whole genome shotgun (WGS) entry which is preliminary data.</text>
</comment>
<name>A0A2T5ZVG0_9RHOB</name>
<gene>
    <name evidence="1" type="ORF">C8N34_1743</name>
</gene>
<sequence>MERSRNLRAELSAYIASTGLTQEALDDLAAKIWNEPATDDLRILRVCARGAKAR</sequence>
<evidence type="ECO:0000313" key="1">
    <source>
        <dbReference type="EMBL" id="PTX35544.1"/>
    </source>
</evidence>